<keyword evidence="1" id="KW-0472">Membrane</keyword>
<dbReference type="EMBL" id="CP051774">
    <property type="protein sequence ID" value="QJE97793.1"/>
    <property type="molecule type" value="Genomic_DNA"/>
</dbReference>
<keyword evidence="1" id="KW-0812">Transmembrane</keyword>
<keyword evidence="3" id="KW-1185">Reference proteome</keyword>
<reference evidence="2 3" key="1">
    <citation type="submission" date="2020-04" db="EMBL/GenBank/DDBJ databases">
        <title>Luteolibacter sp. G-1-1-1 isolated from soil.</title>
        <authorList>
            <person name="Dahal R.H."/>
        </authorList>
    </citation>
    <scope>NUCLEOTIDE SEQUENCE [LARGE SCALE GENOMIC DNA]</scope>
    <source>
        <strain evidence="2 3">G-1-1-1</strain>
    </source>
</reference>
<feature type="transmembrane region" description="Helical" evidence="1">
    <location>
        <begin position="31"/>
        <end position="56"/>
    </location>
</feature>
<sequence length="178" mass="19961">MDKRIMEMEERAEPRPHEEAMPFGARIAKAFLDLMTLILILPMIWLAPSCLFSLGIVVREEGRSARHVLTAAAMFLGFEAFLGMSFASFWMVCLLRSRYRLTFPESVPPNGPLLDIVQPMALTSMLQASLAILMWLGARSFGHSPSWVWLSFWLPTGLAAWAVNRWVSRAGEDGESAS</sequence>
<organism evidence="2 3">
    <name type="scientific">Luteolibacter luteus</name>
    <dbReference type="NCBI Taxonomy" id="2728835"/>
    <lineage>
        <taxon>Bacteria</taxon>
        <taxon>Pseudomonadati</taxon>
        <taxon>Verrucomicrobiota</taxon>
        <taxon>Verrucomicrobiia</taxon>
        <taxon>Verrucomicrobiales</taxon>
        <taxon>Verrucomicrobiaceae</taxon>
        <taxon>Luteolibacter</taxon>
    </lineage>
</organism>
<evidence type="ECO:0000313" key="2">
    <source>
        <dbReference type="EMBL" id="QJE97793.1"/>
    </source>
</evidence>
<evidence type="ECO:0000313" key="3">
    <source>
        <dbReference type="Proteomes" id="UP000501812"/>
    </source>
</evidence>
<name>A0A858RPD8_9BACT</name>
<dbReference type="Proteomes" id="UP000501812">
    <property type="component" value="Chromosome"/>
</dbReference>
<accession>A0A858RPD8</accession>
<evidence type="ECO:0000256" key="1">
    <source>
        <dbReference type="SAM" id="Phobius"/>
    </source>
</evidence>
<gene>
    <name evidence="2" type="ORF">HHL09_19070</name>
</gene>
<protein>
    <submittedName>
        <fullName evidence="2">Uncharacterized protein</fullName>
    </submittedName>
</protein>
<keyword evidence="1" id="KW-1133">Transmembrane helix</keyword>
<feature type="transmembrane region" description="Helical" evidence="1">
    <location>
        <begin position="68"/>
        <end position="95"/>
    </location>
</feature>
<dbReference type="KEGG" id="luo:HHL09_19070"/>
<proteinExistence type="predicted"/>
<dbReference type="AlphaFoldDB" id="A0A858RPD8"/>
<dbReference type="RefSeq" id="WP_169456219.1">
    <property type="nucleotide sequence ID" value="NZ_CP051774.1"/>
</dbReference>